<dbReference type="PANTHER" id="PTHR43308">
    <property type="entry name" value="OUTER MEMBRANE PROTEIN ALPHA-RELATED"/>
    <property type="match status" value="1"/>
</dbReference>
<proteinExistence type="predicted"/>
<dbReference type="InterPro" id="IPR027954">
    <property type="entry name" value="Transcobalamin-like_C"/>
</dbReference>
<dbReference type="Gene3D" id="2.60.40.10">
    <property type="entry name" value="Immunoglobulins"/>
    <property type="match status" value="2"/>
</dbReference>
<sequence length="1755" mass="201085">MYKFKNNNLIAIILTCIMVFSGLITPTGMGNKIVWAENSKIETTVTEAVYSDKNEQNGIWEAVASNTNENLVDIWKSPEGEVFVLGQKNIYKYVSGKGLSKPIYHIDESNIYLHSIWGTSSENIYVVGGIYPNIRAYNDARPMYGSIRLHYDGIKWEKKTTNRTLRGYFDIDGTSKDNIYIVGENRITHFDGTEWKEKDREESIFMGIYIESEDDIYILGVIRKGRENKAGFRYFDGNKWKEYISSYEKRKFTDIFVKAPNEIYLAGREWDTRKSDIYPDINVKFDGKNFTEATELSEFKRINDFWTKDSNNTYAVGYDENERGLIYHYDGSKWRRVAVPEVLLDEKLNCIVGMDEENLLVVGDHGTILEYKVTDKKDLKLSKLDVTIDVSKKTLDIDALVSYIGKRDAENVTIAVYGVVYGEDDYDFIKEETTTFEPNCTNTIKFKDIPIEKLNNKNIKVVVDALNIVKEEDEENNILEKEIKTDLSIVDIKFLENRETIYKANKENKGFRIKYANNGNIKIKNINILVYENNQVIHKFPFKELSNEGTVELDKWTPKSGTIKLKAVIDENDVITETDEENNEKSIDLKVVANIKDMDWIKINIPEWDPVDYGTGMPYNAPNGVGDILAFENGEIYVKARRGLYKYEKKQGGTSWQLIKNRDEVDCIWGDSPKNIFTAEYLQKSDDKNECFVEHFNGENWKRINIDHPDVINNSCGIRQVWGSSREDIYINNGKGIYHYDGSSWKAYDLGFKLYRDPLIASHDNIYALSIDQKIYHYDGDRWSEYKVNYKGLSDREIEDIYLDANNHLCIVYKQNINGINSDIEQLEVACFNGESWKNISFPFLTRRINLSSNIHRRTRLCILDENNIYLMKDSLYYYDGQNWNEIAGTNNDDLIKPDGIDSGLDTIIGFGSDKLFLAGDRGRVWYRGTGLDIKEDSDYNNDEQDVNSVKVYIRVEGYDKTFVPRTSIVVDNFDLTPYLGKATGESATESKGWGPDRLKNPTVAHALIKALEQQGFDCTDHNSGCDLQDYGWSLYIAMIGGDREFDHRHTSGWMYRVNGWLPNYGCQAYRLKGGEDILWYFGAYGFDTWVTEIESDKTSVSTGEKVEVKLKGVVTPYNEEGDSFGSDREKLIKNATIYVNGKPYEMDGKEVKTNEEGKATLIFYEPGTYEISAERINGEGLRDIVRPLPIKIQVRGESKTPSGGINLDIKDVDKTLDELDKNMDKINTSEEEKEVVKKVTEIKNKLKKAAEKVKNEKEAHNVFNKATKTINILVKLSDKIMDKNNKKDVSIIAVENMKIILKLMDKITDKKEINKATSDIIDAAGNLIEKLGGENKKEFINNAVKAAKKAIEKSFKQEISKDALEERKNAVLVKIDMDEINAMTDEIESIEREMKEKLKQNKINQKIDLEKILKIEIPSKDKKEVYISLASNVINNLKQDGIEKVEIRTENAVFKLTPNTFNDKENKEEIALIAKIVDRNILTPLERYKIPKDCVIIDLDAKVGNEKINKFNEPIEVSIPYKGKVNKGEVVQVFLLKKDGTIENMGGEYDSDTRMVTFTTPHFSKYFANKVKVIFKDLGGYQWAKEAIEAMAQKGIINGRKEGIFAPSANITRAEFATLMAKMMGYNTENVEIPFTDVDKDTWYYDYVGAAYKNGLIRGRSSTIFDPNGKITREEMAVIVAKVLKQKGYKEATLEELNIFTDKEEISVWAREAVSICVREKIIRGMEDGRFAPKERANRAQAAVMLYKLYNLIH</sequence>
<feature type="domain" description="SLH" evidence="3">
    <location>
        <begin position="1698"/>
        <end position="1755"/>
    </location>
</feature>
<keyword evidence="1" id="KW-0677">Repeat</keyword>
<feature type="domain" description="SLH" evidence="3">
    <location>
        <begin position="1572"/>
        <end position="1631"/>
    </location>
</feature>
<evidence type="ECO:0000313" key="5">
    <source>
        <dbReference type="Proteomes" id="UP000184082"/>
    </source>
</evidence>
<name>A0A1M6SB76_9FIRM</name>
<keyword evidence="5" id="KW-1185">Reference proteome</keyword>
<dbReference type="STRING" id="1121266.SAMN02745883_02007"/>
<dbReference type="RefSeq" id="WP_072968120.1">
    <property type="nucleotide sequence ID" value="NZ_FRAJ01000017.1"/>
</dbReference>
<evidence type="ECO:0000256" key="2">
    <source>
        <dbReference type="SAM" id="Coils"/>
    </source>
</evidence>
<accession>A0A1M6SB76</accession>
<dbReference type="Pfam" id="PF07705">
    <property type="entry name" value="CARDB"/>
    <property type="match status" value="2"/>
</dbReference>
<dbReference type="InterPro" id="IPR011635">
    <property type="entry name" value="CARDB"/>
</dbReference>
<dbReference type="InterPro" id="IPR001119">
    <property type="entry name" value="SLH_dom"/>
</dbReference>
<dbReference type="Pfam" id="PF14478">
    <property type="entry name" value="DUF4430"/>
    <property type="match status" value="1"/>
</dbReference>
<dbReference type="Pfam" id="PF00395">
    <property type="entry name" value="SLH"/>
    <property type="match status" value="3"/>
</dbReference>
<dbReference type="InterPro" id="IPR051465">
    <property type="entry name" value="Cell_Envelope_Struct_Comp"/>
</dbReference>
<keyword evidence="2" id="KW-0175">Coiled coil</keyword>
<evidence type="ECO:0000313" key="4">
    <source>
        <dbReference type="EMBL" id="SHK41788.1"/>
    </source>
</evidence>
<evidence type="ECO:0000259" key="3">
    <source>
        <dbReference type="PROSITE" id="PS51272"/>
    </source>
</evidence>
<dbReference type="Proteomes" id="UP000184082">
    <property type="component" value="Unassembled WGS sequence"/>
</dbReference>
<feature type="coiled-coil region" evidence="2">
    <location>
        <begin position="1210"/>
        <end position="1260"/>
    </location>
</feature>
<dbReference type="PROSITE" id="PS51272">
    <property type="entry name" value="SLH"/>
    <property type="match status" value="3"/>
</dbReference>
<dbReference type="PANTHER" id="PTHR43308:SF5">
    <property type="entry name" value="S-LAYER PROTEIN _ PEPTIDOGLYCAN ENDO-BETA-N-ACETYLGLUCOSAMINIDASE"/>
    <property type="match status" value="1"/>
</dbReference>
<gene>
    <name evidence="4" type="ORF">SAMN02745883_02007</name>
</gene>
<reference evidence="4 5" key="1">
    <citation type="submission" date="2016-11" db="EMBL/GenBank/DDBJ databases">
        <authorList>
            <person name="Jaros S."/>
            <person name="Januszkiewicz K."/>
            <person name="Wedrychowicz H."/>
        </authorList>
    </citation>
    <scope>NUCLEOTIDE SEQUENCE [LARGE SCALE GENOMIC DNA]</scope>
    <source>
        <strain evidence="4 5">DSM 14501</strain>
    </source>
</reference>
<dbReference type="InterPro" id="IPR013783">
    <property type="entry name" value="Ig-like_fold"/>
</dbReference>
<feature type="coiled-coil region" evidence="2">
    <location>
        <begin position="1374"/>
        <end position="1401"/>
    </location>
</feature>
<dbReference type="EMBL" id="FRAJ01000017">
    <property type="protein sequence ID" value="SHK41788.1"/>
    <property type="molecule type" value="Genomic_DNA"/>
</dbReference>
<feature type="domain" description="SLH" evidence="3">
    <location>
        <begin position="1632"/>
        <end position="1695"/>
    </location>
</feature>
<evidence type="ECO:0000256" key="1">
    <source>
        <dbReference type="ARBA" id="ARBA00022737"/>
    </source>
</evidence>
<protein>
    <submittedName>
        <fullName evidence="4">CARDB protein</fullName>
    </submittedName>
</protein>
<organism evidence="4 5">
    <name type="scientific">Caminicella sporogenes DSM 14501</name>
    <dbReference type="NCBI Taxonomy" id="1121266"/>
    <lineage>
        <taxon>Bacteria</taxon>
        <taxon>Bacillati</taxon>
        <taxon>Bacillota</taxon>
        <taxon>Clostridia</taxon>
        <taxon>Peptostreptococcales</taxon>
        <taxon>Caminicellaceae</taxon>
        <taxon>Caminicella</taxon>
    </lineage>
</organism>